<dbReference type="EMBL" id="PCWQ01000007">
    <property type="protein sequence ID" value="PIR07076.1"/>
    <property type="molecule type" value="Genomic_DNA"/>
</dbReference>
<proteinExistence type="predicted"/>
<evidence type="ECO:0000313" key="2">
    <source>
        <dbReference type="Proteomes" id="UP000230564"/>
    </source>
</evidence>
<dbReference type="InterPro" id="IPR027417">
    <property type="entry name" value="P-loop_NTPase"/>
</dbReference>
<sequence>MQLIFIYGPPAAGKLTIARELANLTNFRLYHNHLAGDLVESIFDREKHSHIFYSQIGEVNLLMLSKAAAEGIAGVIVTSCYIYPDDQEFIKKLIDLVDNYGGEINFAQIVCDQFELEKRVVEKSRKKFGKLQDSGKLQQFLKDKELYRGIDHPSHLSIDNTNISAQEVARMIKEYYDL</sequence>
<comment type="caution">
    <text evidence="1">The sequence shown here is derived from an EMBL/GenBank/DDBJ whole genome shotgun (WGS) entry which is preliminary data.</text>
</comment>
<protein>
    <recommendedName>
        <fullName evidence="3">Shikimate kinase</fullName>
    </recommendedName>
</protein>
<reference evidence="1 2" key="1">
    <citation type="submission" date="2017-09" db="EMBL/GenBank/DDBJ databases">
        <title>Depth-based differentiation of microbial function through sediment-hosted aquifers and enrichment of novel symbionts in the deep terrestrial subsurface.</title>
        <authorList>
            <person name="Probst A.J."/>
            <person name="Ladd B."/>
            <person name="Jarett J.K."/>
            <person name="Geller-Mcgrath D.E."/>
            <person name="Sieber C.M."/>
            <person name="Emerson J.B."/>
            <person name="Anantharaman K."/>
            <person name="Thomas B.C."/>
            <person name="Malmstrom R."/>
            <person name="Stieglmeier M."/>
            <person name="Klingl A."/>
            <person name="Woyke T."/>
            <person name="Ryan C.M."/>
            <person name="Banfield J.F."/>
        </authorList>
    </citation>
    <scope>NUCLEOTIDE SEQUENCE [LARGE SCALE GENOMIC DNA]</scope>
    <source>
        <strain evidence="1">CG11_big_fil_rev_8_21_14_0_20_36_20</strain>
    </source>
</reference>
<evidence type="ECO:0008006" key="3">
    <source>
        <dbReference type="Google" id="ProtNLM"/>
    </source>
</evidence>
<dbReference type="Proteomes" id="UP000230564">
    <property type="component" value="Unassembled WGS sequence"/>
</dbReference>
<dbReference type="Gene3D" id="3.40.50.300">
    <property type="entry name" value="P-loop containing nucleotide triphosphate hydrolases"/>
    <property type="match status" value="1"/>
</dbReference>
<dbReference type="SUPFAM" id="SSF52540">
    <property type="entry name" value="P-loop containing nucleoside triphosphate hydrolases"/>
    <property type="match status" value="1"/>
</dbReference>
<dbReference type="AlphaFoldDB" id="A0A2H0NG75"/>
<organism evidence="1 2">
    <name type="scientific">Candidatus Komeilibacteria bacterium CG11_big_fil_rev_8_21_14_0_20_36_20</name>
    <dbReference type="NCBI Taxonomy" id="1974477"/>
    <lineage>
        <taxon>Bacteria</taxon>
        <taxon>Candidatus Komeiliibacteriota</taxon>
    </lineage>
</organism>
<gene>
    <name evidence="1" type="ORF">COV55_01450</name>
</gene>
<accession>A0A2H0NG75</accession>
<evidence type="ECO:0000313" key="1">
    <source>
        <dbReference type="EMBL" id="PIR07076.1"/>
    </source>
</evidence>
<name>A0A2H0NG75_9BACT</name>